<dbReference type="Proteomes" id="UP000775213">
    <property type="component" value="Unassembled WGS sequence"/>
</dbReference>
<proteinExistence type="predicted"/>
<evidence type="ECO:0000313" key="2">
    <source>
        <dbReference type="Proteomes" id="UP000775213"/>
    </source>
</evidence>
<comment type="caution">
    <text evidence="1">The sequence shown here is derived from an EMBL/GenBank/DDBJ whole genome shotgun (WGS) entry which is preliminary data.</text>
</comment>
<sequence>MSLILNGLSRHHSAQLKQNGNMNAKLEEAMMMYQMPVTSRCYVTTFRKICDAFVKIIDDEIEQTFRNLNIYQFLKFPAFQQCIPLLYEILKFWNSADEGFVMNGHLLKFISDEIALLTGINVEITFQSEEIFFFCYRFPTDYPPNIRRNFRQIISAGNSGGYYAGTRTQKGVGLSNISVDFSPEHPPEMLPVKKMRRNFFSDARFTVGEISTELRSHFLRWEGNTEMYYTQDSAAKLFKFLRNNEIYLVLQNIINEEAEKVYKCYNQNYEIFIQHINPDSVKKSNLIIQSIVFKDHWTLIIGRLKEKIWKLYDSLLNSEHKKICYEIKHFHKDKQGAFQSDITTWPL</sequence>
<name>A0AAV7G9J5_DENCH</name>
<dbReference type="EMBL" id="JAGFBR010000017">
    <property type="protein sequence ID" value="KAH0452528.1"/>
    <property type="molecule type" value="Genomic_DNA"/>
</dbReference>
<organism evidence="1 2">
    <name type="scientific">Dendrobium chrysotoxum</name>
    <name type="common">Orchid</name>
    <dbReference type="NCBI Taxonomy" id="161865"/>
    <lineage>
        <taxon>Eukaryota</taxon>
        <taxon>Viridiplantae</taxon>
        <taxon>Streptophyta</taxon>
        <taxon>Embryophyta</taxon>
        <taxon>Tracheophyta</taxon>
        <taxon>Spermatophyta</taxon>
        <taxon>Magnoliopsida</taxon>
        <taxon>Liliopsida</taxon>
        <taxon>Asparagales</taxon>
        <taxon>Orchidaceae</taxon>
        <taxon>Epidendroideae</taxon>
        <taxon>Malaxideae</taxon>
        <taxon>Dendrobiinae</taxon>
        <taxon>Dendrobium</taxon>
    </lineage>
</organism>
<keyword evidence="2" id="KW-1185">Reference proteome</keyword>
<gene>
    <name evidence="1" type="ORF">IEQ34_019827</name>
</gene>
<accession>A0AAV7G9J5</accession>
<evidence type="ECO:0000313" key="1">
    <source>
        <dbReference type="EMBL" id="KAH0452528.1"/>
    </source>
</evidence>
<protein>
    <submittedName>
        <fullName evidence="1">Uncharacterized protein</fullName>
    </submittedName>
</protein>
<reference evidence="1 2" key="1">
    <citation type="journal article" date="2021" name="Hortic Res">
        <title>Chromosome-scale assembly of the Dendrobium chrysotoxum genome enhances the understanding of orchid evolution.</title>
        <authorList>
            <person name="Zhang Y."/>
            <person name="Zhang G.Q."/>
            <person name="Zhang D."/>
            <person name="Liu X.D."/>
            <person name="Xu X.Y."/>
            <person name="Sun W.H."/>
            <person name="Yu X."/>
            <person name="Zhu X."/>
            <person name="Wang Z.W."/>
            <person name="Zhao X."/>
            <person name="Zhong W.Y."/>
            <person name="Chen H."/>
            <person name="Yin W.L."/>
            <person name="Huang T."/>
            <person name="Niu S.C."/>
            <person name="Liu Z.J."/>
        </authorList>
    </citation>
    <scope>NUCLEOTIDE SEQUENCE [LARGE SCALE GENOMIC DNA]</scope>
    <source>
        <strain evidence="1">Lindl</strain>
    </source>
</reference>
<dbReference type="AlphaFoldDB" id="A0AAV7G9J5"/>